<dbReference type="Gene3D" id="2.60.40.790">
    <property type="match status" value="1"/>
</dbReference>
<evidence type="ECO:0000313" key="5">
    <source>
        <dbReference type="Proteomes" id="UP000023152"/>
    </source>
</evidence>
<dbReference type="SUPFAM" id="SSF49764">
    <property type="entry name" value="HSP20-like chaperones"/>
    <property type="match status" value="1"/>
</dbReference>
<accession>X6PA51</accession>
<dbReference type="OMA" id="TEHVECL"/>
<dbReference type="InterPro" id="IPR008978">
    <property type="entry name" value="HSP20-like_chaperone"/>
</dbReference>
<protein>
    <recommendedName>
        <fullName evidence="6">SGS domain-containing protein</fullName>
    </recommendedName>
</protein>
<organism evidence="4 5">
    <name type="scientific">Reticulomyxa filosa</name>
    <dbReference type="NCBI Taxonomy" id="46433"/>
    <lineage>
        <taxon>Eukaryota</taxon>
        <taxon>Sar</taxon>
        <taxon>Rhizaria</taxon>
        <taxon>Retaria</taxon>
        <taxon>Foraminifera</taxon>
        <taxon>Monothalamids</taxon>
        <taxon>Reticulomyxidae</taxon>
        <taxon>Reticulomyxa</taxon>
    </lineage>
</organism>
<sequence length="213" mass="24737">MSEAVEAANKPSYRTTWYQNKQDITYVLYLKNLKRENVATRFEDNKTLEIKLSMPNKTEHVECLHLFGEVIPERTQLEVNPYKVIITLQKKAGTEWNSLEIKQESSIPVKIRENVSGGTSQAPWTTRRDWNKISKETTQELENEKPEGDEALQKLFQQIYSNATDEQKKAMNKSFQTSGGTVLSTNWDEVRNKDYDGKDRVLPTGQDVKKWEF</sequence>
<name>X6PA51_RETFI</name>
<feature type="domain" description="SGS" evidence="2">
    <location>
        <begin position="117"/>
        <end position="213"/>
    </location>
</feature>
<comment type="caution">
    <text evidence="4">The sequence shown here is derived from an EMBL/GenBank/DDBJ whole genome shotgun (WGS) entry which is preliminary data.</text>
</comment>
<dbReference type="InterPro" id="IPR007699">
    <property type="entry name" value="SGS_dom"/>
</dbReference>
<evidence type="ECO:0000259" key="3">
    <source>
        <dbReference type="PROSITE" id="PS51203"/>
    </source>
</evidence>
<feature type="region of interest" description="Disordered" evidence="1">
    <location>
        <begin position="194"/>
        <end position="213"/>
    </location>
</feature>
<keyword evidence="5" id="KW-1185">Reference proteome</keyword>
<dbReference type="PANTHER" id="PTHR45862">
    <property type="entry name" value="PROTEIN SGT1 HOMOLOG"/>
    <property type="match status" value="1"/>
</dbReference>
<evidence type="ECO:0008006" key="6">
    <source>
        <dbReference type="Google" id="ProtNLM"/>
    </source>
</evidence>
<feature type="domain" description="CS" evidence="3">
    <location>
        <begin position="10"/>
        <end position="100"/>
    </location>
</feature>
<proteinExistence type="predicted"/>
<dbReference type="OrthoDB" id="1898560at2759"/>
<dbReference type="GO" id="GO:0051087">
    <property type="term" value="F:protein-folding chaperone binding"/>
    <property type="evidence" value="ECO:0007669"/>
    <property type="project" value="InterPro"/>
</dbReference>
<dbReference type="EMBL" id="ASPP01002130">
    <property type="protein sequence ID" value="ETO34929.1"/>
    <property type="molecule type" value="Genomic_DNA"/>
</dbReference>
<evidence type="ECO:0000256" key="1">
    <source>
        <dbReference type="SAM" id="MobiDB-lite"/>
    </source>
</evidence>
<dbReference type="Pfam" id="PF04969">
    <property type="entry name" value="CS"/>
    <property type="match status" value="1"/>
</dbReference>
<dbReference type="InterPro" id="IPR007052">
    <property type="entry name" value="CS_dom"/>
</dbReference>
<evidence type="ECO:0000259" key="2">
    <source>
        <dbReference type="PROSITE" id="PS51048"/>
    </source>
</evidence>
<dbReference type="PROSITE" id="PS51048">
    <property type="entry name" value="SGS"/>
    <property type="match status" value="1"/>
</dbReference>
<dbReference type="Pfam" id="PF05002">
    <property type="entry name" value="SGS"/>
    <property type="match status" value="1"/>
</dbReference>
<reference evidence="4 5" key="1">
    <citation type="journal article" date="2013" name="Curr. Biol.">
        <title>The Genome of the Foraminiferan Reticulomyxa filosa.</title>
        <authorList>
            <person name="Glockner G."/>
            <person name="Hulsmann N."/>
            <person name="Schleicher M."/>
            <person name="Noegel A.A."/>
            <person name="Eichinger L."/>
            <person name="Gallinger C."/>
            <person name="Pawlowski J."/>
            <person name="Sierra R."/>
            <person name="Euteneuer U."/>
            <person name="Pillet L."/>
            <person name="Moustafa A."/>
            <person name="Platzer M."/>
            <person name="Groth M."/>
            <person name="Szafranski K."/>
            <person name="Schliwa M."/>
        </authorList>
    </citation>
    <scope>NUCLEOTIDE SEQUENCE [LARGE SCALE GENOMIC DNA]</scope>
</reference>
<dbReference type="Proteomes" id="UP000023152">
    <property type="component" value="Unassembled WGS sequence"/>
</dbReference>
<dbReference type="CDD" id="cd06466">
    <property type="entry name" value="p23_CS_SGT1_like"/>
    <property type="match status" value="1"/>
</dbReference>
<gene>
    <name evidence="4" type="ORF">RFI_02144</name>
</gene>
<dbReference type="AlphaFoldDB" id="X6PA51"/>
<evidence type="ECO:0000313" key="4">
    <source>
        <dbReference type="EMBL" id="ETO34929.1"/>
    </source>
</evidence>
<dbReference type="InterPro" id="IPR044563">
    <property type="entry name" value="Sgt1-like"/>
</dbReference>
<dbReference type="PROSITE" id="PS51203">
    <property type="entry name" value="CS"/>
    <property type="match status" value="1"/>
</dbReference>